<feature type="transmembrane region" description="Helical" evidence="5">
    <location>
        <begin position="32"/>
        <end position="57"/>
    </location>
</feature>
<gene>
    <name evidence="7" type="ORF">GGD55_000865</name>
</gene>
<evidence type="ECO:0000256" key="1">
    <source>
        <dbReference type="ARBA" id="ARBA00004141"/>
    </source>
</evidence>
<feature type="transmembrane region" description="Helical" evidence="5">
    <location>
        <begin position="422"/>
        <end position="440"/>
    </location>
</feature>
<dbReference type="PANTHER" id="PTHR23501:SF154">
    <property type="entry name" value="MULTIDRUG-EFFLUX TRANSPORTER RV1634-RELATED"/>
    <property type="match status" value="1"/>
</dbReference>
<evidence type="ECO:0000256" key="4">
    <source>
        <dbReference type="ARBA" id="ARBA00023136"/>
    </source>
</evidence>
<feature type="domain" description="Major facilitator superfamily (MFS) profile" evidence="6">
    <location>
        <begin position="35"/>
        <end position="476"/>
    </location>
</feature>
<protein>
    <submittedName>
        <fullName evidence="7">MFS family permease</fullName>
    </submittedName>
</protein>
<evidence type="ECO:0000256" key="5">
    <source>
        <dbReference type="SAM" id="Phobius"/>
    </source>
</evidence>
<sequence>MTTDNIPYSEEQMAAPPNELSAGWADLMRPRYLVSTITLCLGVALFAFNEFFISTALPTAVDDLGGAALLSWAFTLYLVFAIVGGMVAANLKQRFGARNTLLASATIFIIGTVTATLAADMIQVLAGRLLQGAGEGVVAALCYALIPELFPSRLVPKVFGAEAIVWALAAFSGPLVAGGLTEHFSWRAAFFVSIPVAAIFILLVLFIVPRGVAVLQKAPSIPFARLVAAGFGILMISLSGAVGDTAPMALLLAGATVVLTAVVHLDHRSANPVLPEAAFTARKAIGTGLWVILLMPLAQAAGSVFLVYSLQRLWQLGPTAAGALSAVMAISWSLTAIAVASLGSLTLRNRMMPAGPVLLLAGLAAVMAAIGSGTLWLVLAGQVMIGAGFGVSWGTLSQLMMDVSSNAERDRTSAMLPTLQSAGYAIGAAFFGLIANVTGFGEGVSTETLRHAMLVVFATGCLIAAASVCFGLRTGALARRQAKF</sequence>
<dbReference type="RefSeq" id="WP_018326997.1">
    <property type="nucleotide sequence ID" value="NZ_JACHBK010000002.1"/>
</dbReference>
<feature type="transmembrane region" description="Helical" evidence="5">
    <location>
        <begin position="186"/>
        <end position="208"/>
    </location>
</feature>
<feature type="transmembrane region" description="Helical" evidence="5">
    <location>
        <begin position="287"/>
        <end position="308"/>
    </location>
</feature>
<dbReference type="PANTHER" id="PTHR23501">
    <property type="entry name" value="MAJOR FACILITATOR SUPERFAMILY"/>
    <property type="match status" value="1"/>
</dbReference>
<keyword evidence="3 5" id="KW-1133">Transmembrane helix</keyword>
<dbReference type="AlphaFoldDB" id="A0A7W8U7C5"/>
<dbReference type="SUPFAM" id="SSF103473">
    <property type="entry name" value="MFS general substrate transporter"/>
    <property type="match status" value="1"/>
</dbReference>
<organism evidence="7 8">
    <name type="scientific">Rhizobium giardinii</name>
    <dbReference type="NCBI Taxonomy" id="56731"/>
    <lineage>
        <taxon>Bacteria</taxon>
        <taxon>Pseudomonadati</taxon>
        <taxon>Pseudomonadota</taxon>
        <taxon>Alphaproteobacteria</taxon>
        <taxon>Hyphomicrobiales</taxon>
        <taxon>Rhizobiaceae</taxon>
        <taxon>Rhizobium/Agrobacterium group</taxon>
        <taxon>Rhizobium</taxon>
    </lineage>
</organism>
<dbReference type="InterPro" id="IPR011701">
    <property type="entry name" value="MFS"/>
</dbReference>
<keyword evidence="2 5" id="KW-0812">Transmembrane</keyword>
<feature type="transmembrane region" description="Helical" evidence="5">
    <location>
        <begin position="452"/>
        <end position="472"/>
    </location>
</feature>
<dbReference type="GO" id="GO:0022857">
    <property type="term" value="F:transmembrane transporter activity"/>
    <property type="evidence" value="ECO:0007669"/>
    <property type="project" value="InterPro"/>
</dbReference>
<feature type="transmembrane region" description="Helical" evidence="5">
    <location>
        <begin position="125"/>
        <end position="146"/>
    </location>
</feature>
<comment type="caution">
    <text evidence="7">The sequence shown here is derived from an EMBL/GenBank/DDBJ whole genome shotgun (WGS) entry which is preliminary data.</text>
</comment>
<dbReference type="Gene3D" id="1.20.1250.20">
    <property type="entry name" value="MFS general substrate transporter like domains"/>
    <property type="match status" value="2"/>
</dbReference>
<dbReference type="InterPro" id="IPR020846">
    <property type="entry name" value="MFS_dom"/>
</dbReference>
<evidence type="ECO:0000313" key="7">
    <source>
        <dbReference type="EMBL" id="MBB5534194.1"/>
    </source>
</evidence>
<evidence type="ECO:0000256" key="3">
    <source>
        <dbReference type="ARBA" id="ARBA00022989"/>
    </source>
</evidence>
<feature type="transmembrane region" description="Helical" evidence="5">
    <location>
        <begin position="357"/>
        <end position="377"/>
    </location>
</feature>
<evidence type="ECO:0000256" key="2">
    <source>
        <dbReference type="ARBA" id="ARBA00022692"/>
    </source>
</evidence>
<dbReference type="Proteomes" id="UP000585507">
    <property type="component" value="Unassembled WGS sequence"/>
</dbReference>
<keyword evidence="4 5" id="KW-0472">Membrane</keyword>
<feature type="transmembrane region" description="Helical" evidence="5">
    <location>
        <begin position="220"/>
        <end position="242"/>
    </location>
</feature>
<feature type="transmembrane region" description="Helical" evidence="5">
    <location>
        <begin position="69"/>
        <end position="89"/>
    </location>
</feature>
<reference evidence="7 8" key="1">
    <citation type="submission" date="2020-08" db="EMBL/GenBank/DDBJ databases">
        <title>Genomic Encyclopedia of Type Strains, Phase IV (KMG-V): Genome sequencing to study the core and pangenomes of soil and plant-associated prokaryotes.</title>
        <authorList>
            <person name="Whitman W."/>
        </authorList>
    </citation>
    <scope>NUCLEOTIDE SEQUENCE [LARGE SCALE GENOMIC DNA]</scope>
    <source>
        <strain evidence="7 8">SEMIA 4084</strain>
    </source>
</reference>
<feature type="transmembrane region" description="Helical" evidence="5">
    <location>
        <begin position="383"/>
        <end position="401"/>
    </location>
</feature>
<dbReference type="GO" id="GO:0005886">
    <property type="term" value="C:plasma membrane"/>
    <property type="evidence" value="ECO:0007669"/>
    <property type="project" value="TreeGrafter"/>
</dbReference>
<dbReference type="InterPro" id="IPR036259">
    <property type="entry name" value="MFS_trans_sf"/>
</dbReference>
<proteinExistence type="predicted"/>
<evidence type="ECO:0000313" key="8">
    <source>
        <dbReference type="Proteomes" id="UP000585507"/>
    </source>
</evidence>
<feature type="transmembrane region" description="Helical" evidence="5">
    <location>
        <begin position="158"/>
        <end position="180"/>
    </location>
</feature>
<evidence type="ECO:0000259" key="6">
    <source>
        <dbReference type="PROSITE" id="PS50850"/>
    </source>
</evidence>
<dbReference type="Pfam" id="PF07690">
    <property type="entry name" value="MFS_1"/>
    <property type="match status" value="1"/>
</dbReference>
<accession>A0A7W8U7C5</accession>
<feature type="transmembrane region" description="Helical" evidence="5">
    <location>
        <begin position="248"/>
        <end position="266"/>
    </location>
</feature>
<comment type="subcellular location">
    <subcellularLocation>
        <location evidence="1">Membrane</location>
        <topology evidence="1">Multi-pass membrane protein</topology>
    </subcellularLocation>
</comment>
<keyword evidence="8" id="KW-1185">Reference proteome</keyword>
<feature type="transmembrane region" description="Helical" evidence="5">
    <location>
        <begin position="101"/>
        <end position="119"/>
    </location>
</feature>
<dbReference type="EMBL" id="JACHBK010000002">
    <property type="protein sequence ID" value="MBB5534194.1"/>
    <property type="molecule type" value="Genomic_DNA"/>
</dbReference>
<dbReference type="PROSITE" id="PS50850">
    <property type="entry name" value="MFS"/>
    <property type="match status" value="1"/>
</dbReference>
<name>A0A7W8U7C5_9HYPH</name>
<feature type="transmembrane region" description="Helical" evidence="5">
    <location>
        <begin position="320"/>
        <end position="345"/>
    </location>
</feature>